<dbReference type="AlphaFoldDB" id="A0A226EFN9"/>
<dbReference type="Proteomes" id="UP000198287">
    <property type="component" value="Unassembled WGS sequence"/>
</dbReference>
<evidence type="ECO:0000256" key="1">
    <source>
        <dbReference type="SAM" id="MobiDB-lite"/>
    </source>
</evidence>
<dbReference type="InterPro" id="IPR019380">
    <property type="entry name" value="Casein_kinase_sb_PP28"/>
</dbReference>
<sequence length="219" mass="23978">MPRGKYVNHKGRGRSFTSAEELAREQKDMQNKKNAKARRPKKAEGEESDSEEESDSSDVDTTTTTQPKVIPEGGGEGGGGSESEESSEDENRKSKGVEGLIEIENPNRRVVKQKKLSQLEDTSGGPSSSTPSAAGGATSSAPELSRREREAIEKQKAKERYQKLHAEGKTEEARKDLARLAIIRKQREEAAAKRAEEATQKEALKQTKQTETAKALGKK</sequence>
<evidence type="ECO:0000313" key="4">
    <source>
        <dbReference type="Proteomes" id="UP000198287"/>
    </source>
</evidence>
<evidence type="ECO:0000313" key="3">
    <source>
        <dbReference type="EMBL" id="OXA55927.1"/>
    </source>
</evidence>
<feature type="region of interest" description="Disordered" evidence="1">
    <location>
        <begin position="1"/>
        <end position="173"/>
    </location>
</feature>
<organism evidence="3 4">
    <name type="scientific">Folsomia candida</name>
    <name type="common">Springtail</name>
    <dbReference type="NCBI Taxonomy" id="158441"/>
    <lineage>
        <taxon>Eukaryota</taxon>
        <taxon>Metazoa</taxon>
        <taxon>Ecdysozoa</taxon>
        <taxon>Arthropoda</taxon>
        <taxon>Hexapoda</taxon>
        <taxon>Collembola</taxon>
        <taxon>Entomobryomorpha</taxon>
        <taxon>Isotomoidea</taxon>
        <taxon>Isotomidae</taxon>
        <taxon>Proisotominae</taxon>
        <taxon>Folsomia</taxon>
    </lineage>
</organism>
<comment type="caution">
    <text evidence="3">The sequence shown here is derived from an EMBL/GenBank/DDBJ whole genome shotgun (WGS) entry which is preliminary data.</text>
</comment>
<dbReference type="OrthoDB" id="21120at2759"/>
<reference evidence="3 4" key="1">
    <citation type="submission" date="2015-12" db="EMBL/GenBank/DDBJ databases">
        <title>The genome of Folsomia candida.</title>
        <authorList>
            <person name="Faddeeva A."/>
            <person name="Derks M.F."/>
            <person name="Anvar Y."/>
            <person name="Smit S."/>
            <person name="Van Straalen N."/>
            <person name="Roelofs D."/>
        </authorList>
    </citation>
    <scope>NUCLEOTIDE SEQUENCE [LARGE SCALE GENOMIC DNA]</scope>
    <source>
        <strain evidence="3 4">VU population</strain>
        <tissue evidence="3">Whole body</tissue>
    </source>
</reference>
<feature type="compositionally biased region" description="Basic residues" evidence="1">
    <location>
        <begin position="1"/>
        <end position="13"/>
    </location>
</feature>
<dbReference type="STRING" id="158441.A0A226EFN9"/>
<proteinExistence type="predicted"/>
<keyword evidence="4" id="KW-1185">Reference proteome</keyword>
<dbReference type="EMBL" id="LNIX01000004">
    <property type="protein sequence ID" value="OXA55927.1"/>
    <property type="molecule type" value="Genomic_DNA"/>
</dbReference>
<feature type="compositionally biased region" description="Low complexity" evidence="1">
    <location>
        <begin position="122"/>
        <end position="142"/>
    </location>
</feature>
<dbReference type="PANTHER" id="PTHR22055">
    <property type="entry name" value="28 KDA HEAT- AND ACID-STABLE PHOSPHOPROTEIN PDGF-ASSOCIATED PROTEIN"/>
    <property type="match status" value="1"/>
</dbReference>
<feature type="compositionally biased region" description="Basic and acidic residues" evidence="1">
    <location>
        <begin position="21"/>
        <end position="31"/>
    </location>
</feature>
<name>A0A226EFN9_FOLCA</name>
<feature type="compositionally biased region" description="Gly residues" evidence="1">
    <location>
        <begin position="72"/>
        <end position="81"/>
    </location>
</feature>
<gene>
    <name evidence="3" type="ORF">Fcan01_09721</name>
</gene>
<feature type="compositionally biased region" description="Basic and acidic residues" evidence="1">
    <location>
        <begin position="144"/>
        <end position="173"/>
    </location>
</feature>
<feature type="domain" description="Casein kinase substrate phosphoprotein PP28" evidence="2">
    <location>
        <begin position="105"/>
        <end position="198"/>
    </location>
</feature>
<feature type="compositionally biased region" description="Acidic residues" evidence="1">
    <location>
        <begin position="46"/>
        <end position="58"/>
    </location>
</feature>
<dbReference type="Pfam" id="PF10252">
    <property type="entry name" value="PP28"/>
    <property type="match status" value="1"/>
</dbReference>
<feature type="compositionally biased region" description="Basic and acidic residues" evidence="1">
    <location>
        <begin position="188"/>
        <end position="205"/>
    </location>
</feature>
<feature type="region of interest" description="Disordered" evidence="1">
    <location>
        <begin position="188"/>
        <end position="219"/>
    </location>
</feature>
<protein>
    <submittedName>
        <fullName evidence="3">28 kDa heat-and acid-stable phosphoprotein</fullName>
    </submittedName>
</protein>
<evidence type="ECO:0000259" key="2">
    <source>
        <dbReference type="Pfam" id="PF10252"/>
    </source>
</evidence>
<dbReference type="OMA" id="HYAKLTM"/>
<accession>A0A226EFN9</accession>
<dbReference type="InterPro" id="IPR039876">
    <property type="entry name" value="HAP28"/>
</dbReference>